<keyword evidence="3" id="KW-1185">Reference proteome</keyword>
<accession>A0A426RWG9</accession>
<gene>
    <name evidence="2" type="ORF">CQW44_36165</name>
</gene>
<sequence length="84" mass="8354">MAGVRAAEQFAGQLPVAEPYGLDGVHLQVAQGQQPAGNGESTASAASGLRTSGPIAAGASLPPSTVGSIRPPWSQDRQKSTEGA</sequence>
<evidence type="ECO:0000256" key="1">
    <source>
        <dbReference type="SAM" id="MobiDB-lite"/>
    </source>
</evidence>
<reference evidence="2 3" key="1">
    <citation type="submission" date="2017-10" db="EMBL/GenBank/DDBJ databases">
        <title>Draft genome of actinobacteria isolated from guarana (Paullinia cupana (Mart.) Ducke.</title>
        <authorList>
            <person name="Siqueira K.A."/>
            <person name="Liotti R.G."/>
            <person name="Mendes T.A."/>
            <person name="Soares M.A."/>
        </authorList>
    </citation>
    <scope>NUCLEOTIDE SEQUENCE [LARGE SCALE GENOMIC DNA]</scope>
    <source>
        <strain evidence="2 3">199</strain>
    </source>
</reference>
<feature type="region of interest" description="Disordered" evidence="1">
    <location>
        <begin position="28"/>
        <end position="84"/>
    </location>
</feature>
<feature type="compositionally biased region" description="Polar residues" evidence="1">
    <location>
        <begin position="30"/>
        <end position="45"/>
    </location>
</feature>
<name>A0A426RWG9_9ACTN</name>
<evidence type="ECO:0000313" key="2">
    <source>
        <dbReference type="EMBL" id="RRQ78537.1"/>
    </source>
</evidence>
<dbReference type="AlphaFoldDB" id="A0A426RWG9"/>
<dbReference type="Proteomes" id="UP000276379">
    <property type="component" value="Unassembled WGS sequence"/>
</dbReference>
<evidence type="ECO:0000313" key="3">
    <source>
        <dbReference type="Proteomes" id="UP000276379"/>
    </source>
</evidence>
<proteinExistence type="predicted"/>
<comment type="caution">
    <text evidence="2">The sequence shown here is derived from an EMBL/GenBank/DDBJ whole genome shotgun (WGS) entry which is preliminary data.</text>
</comment>
<organism evidence="2 3">
    <name type="scientific">Streptomyces griseofuscus</name>
    <dbReference type="NCBI Taxonomy" id="146922"/>
    <lineage>
        <taxon>Bacteria</taxon>
        <taxon>Bacillati</taxon>
        <taxon>Actinomycetota</taxon>
        <taxon>Actinomycetes</taxon>
        <taxon>Kitasatosporales</taxon>
        <taxon>Streptomycetaceae</taxon>
        <taxon>Streptomyces</taxon>
    </lineage>
</organism>
<dbReference type="EMBL" id="PDES01000021">
    <property type="protein sequence ID" value="RRQ78537.1"/>
    <property type="molecule type" value="Genomic_DNA"/>
</dbReference>
<dbReference type="RefSeq" id="WP_125215202.1">
    <property type="nucleotide sequence ID" value="NZ_PDES01000021.1"/>
</dbReference>
<protein>
    <submittedName>
        <fullName evidence="2">Uncharacterized protein</fullName>
    </submittedName>
</protein>